<protein>
    <submittedName>
        <fullName evidence="1">Uncharacterized protein</fullName>
    </submittedName>
</protein>
<proteinExistence type="predicted"/>
<keyword evidence="2" id="KW-1185">Reference proteome</keyword>
<dbReference type="OrthoDB" id="34463at10239"/>
<accession>A0A2I7QI72</accession>
<organism evidence="1 2">
    <name type="scientific">Vibrio phage Aphrodite1</name>
    <dbReference type="NCBI Taxonomy" id="2070057"/>
    <lineage>
        <taxon>Viruses</taxon>
        <taxon>Duplodnaviria</taxon>
        <taxon>Heunggongvirae</taxon>
        <taxon>Uroviricota</taxon>
        <taxon>Caudoviricetes</taxon>
        <taxon>Chimalliviridae</taxon>
        <taxon>Gorgonvirinae</taxon>
        <taxon>Aphroditevirus</taxon>
        <taxon>Aphroditevirus aphrodite1</taxon>
    </lineage>
</organism>
<dbReference type="Proteomes" id="UP000240536">
    <property type="component" value="Segment"/>
</dbReference>
<evidence type="ECO:0000313" key="1">
    <source>
        <dbReference type="EMBL" id="AUR81096.1"/>
    </source>
</evidence>
<sequence length="90" mass="9849">MSNTKAPVSLRGTYDPTGVIQCDQNGTEEISVVYNRVQNHLQASVCINGETKAFVTFGINGERAVNTFVQGYGDQTRLEQSIQNIMSAVH</sequence>
<dbReference type="EMBL" id="MG720308">
    <property type="protein sequence ID" value="AUR81096.1"/>
    <property type="molecule type" value="Genomic_DNA"/>
</dbReference>
<name>A0A2I7QI72_9CAUD</name>
<reference evidence="2" key="1">
    <citation type="submission" date="2017-12" db="EMBL/GenBank/DDBJ databases">
        <title>Phage resistance in Vibrio sp. unravels a complex metabolic adaptation strategy.</title>
        <authorList>
            <person name="Skliros D."/>
            <person name="Kalatzis P.G."/>
            <person name="Katharios P."/>
            <person name="Flemetakis E."/>
        </authorList>
    </citation>
    <scope>NUCLEOTIDE SEQUENCE [LARGE SCALE GENOMIC DNA]</scope>
</reference>
<evidence type="ECO:0000313" key="2">
    <source>
        <dbReference type="Proteomes" id="UP000240536"/>
    </source>
</evidence>
<gene>
    <name evidence="1" type="ORF">Aphrodite1_0046</name>
</gene>